<protein>
    <submittedName>
        <fullName evidence="2">Uncharacterized protein</fullName>
    </submittedName>
</protein>
<accession>A0A7Z7BC98</accession>
<reference evidence="2" key="1">
    <citation type="submission" date="2016-10" db="EMBL/GenBank/DDBJ databases">
        <authorList>
            <person name="Varghese N."/>
            <person name="Submissions S."/>
        </authorList>
    </citation>
    <scope>NUCLEOTIDE SEQUENCE [LARGE SCALE GENOMIC DNA]</scope>
    <source>
        <strain evidence="2">YR281</strain>
    </source>
</reference>
<feature type="transmembrane region" description="Helical" evidence="1">
    <location>
        <begin position="194"/>
        <end position="215"/>
    </location>
</feature>
<feature type="transmembrane region" description="Helical" evidence="1">
    <location>
        <begin position="235"/>
        <end position="255"/>
    </location>
</feature>
<dbReference type="RefSeq" id="WP_143036599.1">
    <property type="nucleotide sequence ID" value="NZ_FNDI01000022.1"/>
</dbReference>
<comment type="caution">
    <text evidence="2">The sequence shown here is derived from an EMBL/GenBank/DDBJ whole genome shotgun (WGS) entry which is preliminary data.</text>
</comment>
<evidence type="ECO:0000313" key="2">
    <source>
        <dbReference type="EMBL" id="SDI70047.1"/>
    </source>
</evidence>
<organism evidence="2 3">
    <name type="scientific">Paraburkholderia steynii</name>
    <dbReference type="NCBI Taxonomy" id="1245441"/>
    <lineage>
        <taxon>Bacteria</taxon>
        <taxon>Pseudomonadati</taxon>
        <taxon>Pseudomonadota</taxon>
        <taxon>Betaproteobacteria</taxon>
        <taxon>Burkholderiales</taxon>
        <taxon>Burkholderiaceae</taxon>
        <taxon>Paraburkholderia</taxon>
    </lineage>
</organism>
<proteinExistence type="predicted"/>
<evidence type="ECO:0000313" key="3">
    <source>
        <dbReference type="Proteomes" id="UP000198900"/>
    </source>
</evidence>
<keyword evidence="1" id="KW-0812">Transmembrane</keyword>
<name>A0A7Z7BC98_9BURK</name>
<feature type="transmembrane region" description="Helical" evidence="1">
    <location>
        <begin position="12"/>
        <end position="35"/>
    </location>
</feature>
<dbReference type="AlphaFoldDB" id="A0A7Z7BC98"/>
<gene>
    <name evidence="2" type="ORF">SAMN04487926_12228</name>
</gene>
<feature type="transmembrane region" description="Helical" evidence="1">
    <location>
        <begin position="163"/>
        <end position="182"/>
    </location>
</feature>
<keyword evidence="1" id="KW-1133">Transmembrane helix</keyword>
<keyword evidence="1" id="KW-0472">Membrane</keyword>
<keyword evidence="3" id="KW-1185">Reference proteome</keyword>
<feature type="transmembrane region" description="Helical" evidence="1">
    <location>
        <begin position="47"/>
        <end position="67"/>
    </location>
</feature>
<dbReference type="EMBL" id="FNDI01000022">
    <property type="protein sequence ID" value="SDI70047.1"/>
    <property type="molecule type" value="Genomic_DNA"/>
</dbReference>
<sequence>MKRRHSTVRITLYALLLQSLLSILTSTSYLTLGWHETAHAYPPSQRVAWLIGLSCSAASLCAGVLMVRRTRQARTLYGTTAVGAIAAYLALLPWTVALSAVPACAWTLAVLYGSTGAKYFADSCASQRPAVRDILAKACLAGAAMLLYRGLVAALTGGGTDSVFAFSIPRITGVPIAALLLAAGILQSAKSTRYWRAGITLGVTAVAIVNTLLGFLPYSRFFAALPGGAGRAYQIPWTTAITVLFLLAVAASHFLQVSRPARAPIDLPDYS</sequence>
<evidence type="ECO:0000256" key="1">
    <source>
        <dbReference type="SAM" id="Phobius"/>
    </source>
</evidence>
<dbReference type="Proteomes" id="UP000198900">
    <property type="component" value="Unassembled WGS sequence"/>
</dbReference>